<dbReference type="InterPro" id="IPR001123">
    <property type="entry name" value="LeuE-type"/>
</dbReference>
<dbReference type="RefSeq" id="WP_092835175.1">
    <property type="nucleotide sequence ID" value="NZ_FOVP01000004.1"/>
</dbReference>
<dbReference type="Proteomes" id="UP000198599">
    <property type="component" value="Unassembled WGS sequence"/>
</dbReference>
<keyword evidence="3 6" id="KW-0812">Transmembrane</keyword>
<feature type="transmembrane region" description="Helical" evidence="6">
    <location>
        <begin position="177"/>
        <end position="195"/>
    </location>
</feature>
<evidence type="ECO:0000256" key="3">
    <source>
        <dbReference type="ARBA" id="ARBA00022692"/>
    </source>
</evidence>
<feature type="transmembrane region" description="Helical" evidence="6">
    <location>
        <begin position="110"/>
        <end position="129"/>
    </location>
</feature>
<name>A0A1I4ZPY7_9RHOB</name>
<organism evidence="7 8">
    <name type="scientific">Roseovarius lutimaris</name>
    <dbReference type="NCBI Taxonomy" id="1005928"/>
    <lineage>
        <taxon>Bacteria</taxon>
        <taxon>Pseudomonadati</taxon>
        <taxon>Pseudomonadota</taxon>
        <taxon>Alphaproteobacteria</taxon>
        <taxon>Rhodobacterales</taxon>
        <taxon>Roseobacteraceae</taxon>
        <taxon>Roseovarius</taxon>
    </lineage>
</organism>
<keyword evidence="4 6" id="KW-1133">Transmembrane helix</keyword>
<keyword evidence="5 6" id="KW-0472">Membrane</keyword>
<gene>
    <name evidence="7" type="ORF">SAMN04487859_10426</name>
</gene>
<reference evidence="8" key="1">
    <citation type="submission" date="2016-10" db="EMBL/GenBank/DDBJ databases">
        <authorList>
            <person name="Varghese N."/>
            <person name="Submissions S."/>
        </authorList>
    </citation>
    <scope>NUCLEOTIDE SEQUENCE [LARGE SCALE GENOMIC DNA]</scope>
    <source>
        <strain evidence="8">DSM 28463</strain>
    </source>
</reference>
<dbReference type="AlphaFoldDB" id="A0A1I4ZPY7"/>
<accession>A0A1I4ZPY7</accession>
<sequence>MGPAISALLIFLLPLAYSPGPGNMIFAAMGARFGVAATWPASFGYHIATWAVTLAIGLGFGVAMRGAPAVAQALQIIGAGYVMWLALGLWRAGAMQGGDMRAARPMGFGGGMVLLLFNPKAYVIIALMFTQFSVAPGLGVFGVATVFTLNNMLAFALWAALGRWLTRLWSHPDQAVLLNRGLAAMLAGVAIWMALA</sequence>
<dbReference type="GO" id="GO:0005886">
    <property type="term" value="C:plasma membrane"/>
    <property type="evidence" value="ECO:0007669"/>
    <property type="project" value="UniProtKB-SubCell"/>
</dbReference>
<feature type="transmembrane region" description="Helical" evidence="6">
    <location>
        <begin position="43"/>
        <end position="63"/>
    </location>
</feature>
<evidence type="ECO:0000256" key="1">
    <source>
        <dbReference type="ARBA" id="ARBA00004651"/>
    </source>
</evidence>
<dbReference type="OrthoDB" id="9812084at2"/>
<feature type="transmembrane region" description="Helical" evidence="6">
    <location>
        <begin position="70"/>
        <end position="90"/>
    </location>
</feature>
<dbReference type="PANTHER" id="PTHR30086:SF20">
    <property type="entry name" value="ARGININE EXPORTER PROTEIN ARGO-RELATED"/>
    <property type="match status" value="1"/>
</dbReference>
<dbReference type="STRING" id="1005928.SAMN04487859_10426"/>
<evidence type="ECO:0000256" key="4">
    <source>
        <dbReference type="ARBA" id="ARBA00022989"/>
    </source>
</evidence>
<keyword evidence="2" id="KW-1003">Cell membrane</keyword>
<evidence type="ECO:0000256" key="6">
    <source>
        <dbReference type="SAM" id="Phobius"/>
    </source>
</evidence>
<dbReference type="GO" id="GO:0033228">
    <property type="term" value="P:cysteine export across plasma membrane"/>
    <property type="evidence" value="ECO:0007669"/>
    <property type="project" value="TreeGrafter"/>
</dbReference>
<protein>
    <submittedName>
        <fullName evidence="7">Threonine/homoserine/homoserine lactone efflux protein</fullName>
    </submittedName>
</protein>
<dbReference type="EMBL" id="FOVP01000004">
    <property type="protein sequence ID" value="SFN52331.1"/>
    <property type="molecule type" value="Genomic_DNA"/>
</dbReference>
<feature type="transmembrane region" description="Helical" evidence="6">
    <location>
        <begin position="141"/>
        <end position="165"/>
    </location>
</feature>
<evidence type="ECO:0000313" key="7">
    <source>
        <dbReference type="EMBL" id="SFN52331.1"/>
    </source>
</evidence>
<dbReference type="Pfam" id="PF01810">
    <property type="entry name" value="LysE"/>
    <property type="match status" value="1"/>
</dbReference>
<evidence type="ECO:0000313" key="8">
    <source>
        <dbReference type="Proteomes" id="UP000198599"/>
    </source>
</evidence>
<evidence type="ECO:0000256" key="5">
    <source>
        <dbReference type="ARBA" id="ARBA00023136"/>
    </source>
</evidence>
<dbReference type="PANTHER" id="PTHR30086">
    <property type="entry name" value="ARGININE EXPORTER PROTEIN ARGO"/>
    <property type="match status" value="1"/>
</dbReference>
<comment type="subcellular location">
    <subcellularLocation>
        <location evidence="1">Cell membrane</location>
        <topology evidence="1">Multi-pass membrane protein</topology>
    </subcellularLocation>
</comment>
<evidence type="ECO:0000256" key="2">
    <source>
        <dbReference type="ARBA" id="ARBA00022475"/>
    </source>
</evidence>
<keyword evidence="8" id="KW-1185">Reference proteome</keyword>
<proteinExistence type="predicted"/>
<dbReference type="GO" id="GO:0015171">
    <property type="term" value="F:amino acid transmembrane transporter activity"/>
    <property type="evidence" value="ECO:0007669"/>
    <property type="project" value="TreeGrafter"/>
</dbReference>